<proteinExistence type="predicted"/>
<name>A0A9W9FHN6_9EURO</name>
<dbReference type="Proteomes" id="UP001149165">
    <property type="component" value="Unassembled WGS sequence"/>
</dbReference>
<comment type="caution">
    <text evidence="1">The sequence shown here is derived from an EMBL/GenBank/DDBJ whole genome shotgun (WGS) entry which is preliminary data.</text>
</comment>
<dbReference type="AlphaFoldDB" id="A0A9W9FHN6"/>
<protein>
    <recommendedName>
        <fullName evidence="3">YjgF/Yer057p/UK114 family</fullName>
    </recommendedName>
</protein>
<dbReference type="EMBL" id="JAPQKH010000004">
    <property type="protein sequence ID" value="KAJ5100377.1"/>
    <property type="molecule type" value="Genomic_DNA"/>
</dbReference>
<dbReference type="SUPFAM" id="SSF55298">
    <property type="entry name" value="YjgF-like"/>
    <property type="match status" value="1"/>
</dbReference>
<dbReference type="InterPro" id="IPR035959">
    <property type="entry name" value="RutC-like_sf"/>
</dbReference>
<dbReference type="OrthoDB" id="309640at2759"/>
<reference evidence="1" key="2">
    <citation type="journal article" date="2023" name="IMA Fungus">
        <title>Comparative genomic study of the Penicillium genus elucidates a diverse pangenome and 15 lateral gene transfer events.</title>
        <authorList>
            <person name="Petersen C."/>
            <person name="Sorensen T."/>
            <person name="Nielsen M.R."/>
            <person name="Sondergaard T.E."/>
            <person name="Sorensen J.L."/>
            <person name="Fitzpatrick D.A."/>
            <person name="Frisvad J.C."/>
            <person name="Nielsen K.L."/>
        </authorList>
    </citation>
    <scope>NUCLEOTIDE SEQUENCE</scope>
    <source>
        <strain evidence="1">IBT 30069</strain>
    </source>
</reference>
<sequence>MESPALDNQSNIPIAQPLASYSTARAVPITSGVQLLYISGTTARQPDGRIPPFDTNCDGSLSAAFIQTGIILEKIESTIRQFSSGTYGLEALVDLTIFVLNLDRDYVEVNKAYNQVIAEAFHDKGCPLPARTCVQVSAMPPDERSLVEIKGLARLGQI</sequence>
<gene>
    <name evidence="1" type="ORF">N7456_006429</name>
</gene>
<evidence type="ECO:0008006" key="3">
    <source>
        <dbReference type="Google" id="ProtNLM"/>
    </source>
</evidence>
<dbReference type="Gene3D" id="3.30.1330.40">
    <property type="entry name" value="RutC-like"/>
    <property type="match status" value="1"/>
</dbReference>
<keyword evidence="2" id="KW-1185">Reference proteome</keyword>
<accession>A0A9W9FHN6</accession>
<organism evidence="1 2">
    <name type="scientific">Penicillium angulare</name>
    <dbReference type="NCBI Taxonomy" id="116970"/>
    <lineage>
        <taxon>Eukaryota</taxon>
        <taxon>Fungi</taxon>
        <taxon>Dikarya</taxon>
        <taxon>Ascomycota</taxon>
        <taxon>Pezizomycotina</taxon>
        <taxon>Eurotiomycetes</taxon>
        <taxon>Eurotiomycetidae</taxon>
        <taxon>Eurotiales</taxon>
        <taxon>Aspergillaceae</taxon>
        <taxon>Penicillium</taxon>
    </lineage>
</organism>
<reference evidence="1" key="1">
    <citation type="submission" date="2022-11" db="EMBL/GenBank/DDBJ databases">
        <authorList>
            <person name="Petersen C."/>
        </authorList>
    </citation>
    <scope>NUCLEOTIDE SEQUENCE</scope>
    <source>
        <strain evidence="1">IBT 30069</strain>
    </source>
</reference>
<dbReference type="InterPro" id="IPR006175">
    <property type="entry name" value="YjgF/YER057c/UK114"/>
</dbReference>
<dbReference type="Pfam" id="PF01042">
    <property type="entry name" value="Ribonuc_L-PSP"/>
    <property type="match status" value="1"/>
</dbReference>
<evidence type="ECO:0000313" key="2">
    <source>
        <dbReference type="Proteomes" id="UP001149165"/>
    </source>
</evidence>
<dbReference type="CDD" id="cd00448">
    <property type="entry name" value="YjgF_YER057c_UK114_family"/>
    <property type="match status" value="1"/>
</dbReference>
<evidence type="ECO:0000313" key="1">
    <source>
        <dbReference type="EMBL" id="KAJ5100377.1"/>
    </source>
</evidence>